<dbReference type="PANTHER" id="PTHR43476:SF3">
    <property type="entry name" value="FAD-BINDING MONOOXYGENASE"/>
    <property type="match status" value="1"/>
</dbReference>
<dbReference type="SUPFAM" id="SSF51905">
    <property type="entry name" value="FAD/NAD(P)-binding domain"/>
    <property type="match status" value="1"/>
</dbReference>
<protein>
    <submittedName>
        <fullName evidence="3">Bifunctional 3-(3-hydroxy-phenyl)propionate/3-hydroxycinnamic acid hydroxylase</fullName>
    </submittedName>
</protein>
<dbReference type="Gene3D" id="3.40.30.120">
    <property type="match status" value="1"/>
</dbReference>
<dbReference type="Pfam" id="PF01494">
    <property type="entry name" value="FAD_binding_3"/>
    <property type="match status" value="1"/>
</dbReference>
<reference evidence="3 4" key="1">
    <citation type="submission" date="2020-05" db="EMBL/GenBank/DDBJ databases">
        <title>MicrobeNet Type strains.</title>
        <authorList>
            <person name="Nicholson A.C."/>
        </authorList>
    </citation>
    <scope>NUCLEOTIDE SEQUENCE [LARGE SCALE GENOMIC DNA]</scope>
    <source>
        <strain evidence="3 4">JCM 14282</strain>
    </source>
</reference>
<sequence>MVDETERFDVAVVGAGPTGMTAALLLAQRGHSVVILERHPKPYPLPRAVGFDGETARTFQDLGIIDDMLAVSQSDTGGYYWRNADGELLLYVDITRRAPTGWSTLNIFSQPQAEEVMREAVAKQPLISMRPGVEVVDVVDGPDGATVLSRSQRGNGGRIELGPGLAPIFARYVVGADGARSLVRTRIQTDETDLGFFYDWFVVDIIPHEEREWPPGGLQVCDPAGPASVIPGGPGRRRWEFLLTPGTDHAAVNTDDEAWRRVAEWGVTPENATLERRAIYRFQARWAHSWNRGHLLIAGDAAHLMPPFAGQGMNSGLRDAVNAAWKLDLVLSGRSPQSLLDTYTEERARHVQYAIRYSIALGAIICITDPVEAAERDRRMLAGAGEAEKVLPPLPDPTFESGIVRRNADGGTSAPAGHCAPQFEVSVNGEPARKFDDVFGRPAALISAAPLAHHLSDANRAMLQGLGYPLVDLADAAAEIVDVTGGYADDLRALGVAAVLVRPDGYYFGTASTPDDIDALVADFTAQLGLVPAVVR</sequence>
<dbReference type="PANTHER" id="PTHR43476">
    <property type="entry name" value="3-(3-HYDROXY-PHENYL)PROPIONATE/3-HYDROXYCINNAMIC ACID HYDROXYLASE"/>
    <property type="match status" value="1"/>
</dbReference>
<feature type="domain" description="FAD-binding" evidence="2">
    <location>
        <begin position="8"/>
        <end position="356"/>
    </location>
</feature>
<dbReference type="PRINTS" id="PR00420">
    <property type="entry name" value="RNGMNOXGNASE"/>
</dbReference>
<dbReference type="Gene3D" id="3.30.70.2450">
    <property type="match status" value="1"/>
</dbReference>
<name>A0A7Y2M0I3_9MICO</name>
<dbReference type="GO" id="GO:0019622">
    <property type="term" value="P:3-(3-hydroxy)phenylpropionate catabolic process"/>
    <property type="evidence" value="ECO:0007669"/>
    <property type="project" value="TreeGrafter"/>
</dbReference>
<keyword evidence="4" id="KW-1185">Reference proteome</keyword>
<evidence type="ECO:0000313" key="4">
    <source>
        <dbReference type="Proteomes" id="UP000543598"/>
    </source>
</evidence>
<dbReference type="NCBIfam" id="NF004829">
    <property type="entry name" value="PRK06183.1-3"/>
    <property type="match status" value="1"/>
</dbReference>
<keyword evidence="1" id="KW-0560">Oxidoreductase</keyword>
<evidence type="ECO:0000256" key="1">
    <source>
        <dbReference type="ARBA" id="ARBA00023002"/>
    </source>
</evidence>
<dbReference type="EMBL" id="JABEMB010000010">
    <property type="protein sequence ID" value="NNH03962.1"/>
    <property type="molecule type" value="Genomic_DNA"/>
</dbReference>
<dbReference type="AlphaFoldDB" id="A0A7Y2M0I3"/>
<dbReference type="InterPro" id="IPR050631">
    <property type="entry name" value="PheA/TfdB_FAD_monoxygenase"/>
</dbReference>
<dbReference type="GO" id="GO:0008688">
    <property type="term" value="F:3-(3-hydroxyphenyl)propionate hydroxylase activity"/>
    <property type="evidence" value="ECO:0007669"/>
    <property type="project" value="TreeGrafter"/>
</dbReference>
<evidence type="ECO:0000313" key="3">
    <source>
        <dbReference type="EMBL" id="NNH03962.1"/>
    </source>
</evidence>
<gene>
    <name evidence="3" type="ORF">HLA99_08880</name>
</gene>
<organism evidence="3 4">
    <name type="scientific">Microbacterium ulmi</name>
    <dbReference type="NCBI Taxonomy" id="179095"/>
    <lineage>
        <taxon>Bacteria</taxon>
        <taxon>Bacillati</taxon>
        <taxon>Actinomycetota</taxon>
        <taxon>Actinomycetes</taxon>
        <taxon>Micrococcales</taxon>
        <taxon>Microbacteriaceae</taxon>
        <taxon>Microbacterium</taxon>
    </lineage>
</organism>
<comment type="caution">
    <text evidence="3">The sequence shown here is derived from an EMBL/GenBank/DDBJ whole genome shotgun (WGS) entry which is preliminary data.</text>
</comment>
<dbReference type="Gene3D" id="3.50.50.60">
    <property type="entry name" value="FAD/NAD(P)-binding domain"/>
    <property type="match status" value="1"/>
</dbReference>
<proteinExistence type="predicted"/>
<evidence type="ECO:0000259" key="2">
    <source>
        <dbReference type="Pfam" id="PF01494"/>
    </source>
</evidence>
<dbReference type="InterPro" id="IPR036188">
    <property type="entry name" value="FAD/NAD-bd_sf"/>
</dbReference>
<accession>A0A7Y2M0I3</accession>
<dbReference type="GO" id="GO:0071949">
    <property type="term" value="F:FAD binding"/>
    <property type="evidence" value="ECO:0007669"/>
    <property type="project" value="InterPro"/>
</dbReference>
<dbReference type="InterPro" id="IPR002938">
    <property type="entry name" value="FAD-bd"/>
</dbReference>
<dbReference type="Proteomes" id="UP000543598">
    <property type="component" value="Unassembled WGS sequence"/>
</dbReference>
<dbReference type="RefSeq" id="WP_167035710.1">
    <property type="nucleotide sequence ID" value="NZ_BAAANA010000002.1"/>
</dbReference>